<feature type="active site" description="Proton acceptor" evidence="15">
    <location>
        <position position="441"/>
    </location>
</feature>
<dbReference type="GO" id="GO:0004362">
    <property type="term" value="F:glutathione-disulfide reductase (NADPH) activity"/>
    <property type="evidence" value="ECO:0007669"/>
    <property type="project" value="UniProtKB-EC"/>
</dbReference>
<dbReference type="EMBL" id="JXYA01000022">
    <property type="protein sequence ID" value="KJZ09006.1"/>
    <property type="molecule type" value="Genomic_DNA"/>
</dbReference>
<evidence type="ECO:0000259" key="20">
    <source>
        <dbReference type="Pfam" id="PF07992"/>
    </source>
</evidence>
<evidence type="ECO:0000256" key="17">
    <source>
        <dbReference type="PIRSR" id="PIRSR000350-4"/>
    </source>
</evidence>
<dbReference type="PIRSF" id="PIRSF000350">
    <property type="entry name" value="Mercury_reductase_MerA"/>
    <property type="match status" value="1"/>
</dbReference>
<evidence type="ECO:0000313" key="22">
    <source>
        <dbReference type="Proteomes" id="UP000033452"/>
    </source>
</evidence>
<protein>
    <recommendedName>
        <fullName evidence="5">Glutathione reductase</fullName>
        <ecNumber evidence="4">1.8.1.7</ecNumber>
    </recommendedName>
</protein>
<dbReference type="GO" id="GO:0050660">
    <property type="term" value="F:flavin adenine dinucleotide binding"/>
    <property type="evidence" value="ECO:0007669"/>
    <property type="project" value="InterPro"/>
</dbReference>
<dbReference type="GO" id="GO:0006749">
    <property type="term" value="P:glutathione metabolic process"/>
    <property type="evidence" value="ECO:0007669"/>
    <property type="project" value="InterPro"/>
</dbReference>
<evidence type="ECO:0000256" key="18">
    <source>
        <dbReference type="RuleBase" id="RU003691"/>
    </source>
</evidence>
<evidence type="ECO:0000256" key="11">
    <source>
        <dbReference type="ARBA" id="ARBA00023157"/>
    </source>
</evidence>
<evidence type="ECO:0000259" key="19">
    <source>
        <dbReference type="Pfam" id="PF02852"/>
    </source>
</evidence>
<keyword evidence="12 18" id="KW-0676">Redox-active center</keyword>
<evidence type="ECO:0000256" key="13">
    <source>
        <dbReference type="ARBA" id="ARBA00049142"/>
    </source>
</evidence>
<feature type="binding site" evidence="16">
    <location>
        <position position="262"/>
    </location>
    <ligand>
        <name>NAD(+)</name>
        <dbReference type="ChEBI" id="CHEBI:57540"/>
    </ligand>
</feature>
<evidence type="ECO:0000256" key="1">
    <source>
        <dbReference type="ARBA" id="ARBA00004496"/>
    </source>
</evidence>
<evidence type="ECO:0000256" key="6">
    <source>
        <dbReference type="ARBA" id="ARBA00022490"/>
    </source>
</evidence>
<keyword evidence="9" id="KW-0521">NADP</keyword>
<comment type="similarity">
    <text evidence="2 18">Belongs to the class-I pyridine nucleotide-disulfide oxidoreductase family.</text>
</comment>
<evidence type="ECO:0000256" key="15">
    <source>
        <dbReference type="PIRSR" id="PIRSR000350-2"/>
    </source>
</evidence>
<dbReference type="InterPro" id="IPR036188">
    <property type="entry name" value="FAD/NAD-bd_sf"/>
</dbReference>
<dbReference type="GO" id="GO:0050661">
    <property type="term" value="F:NADP binding"/>
    <property type="evidence" value="ECO:0007669"/>
    <property type="project" value="InterPro"/>
</dbReference>
<dbReference type="AlphaFoldDB" id="A0A0F4QMY3"/>
<gene>
    <name evidence="21" type="ORF">TW77_10905</name>
</gene>
<feature type="binding site" evidence="16">
    <location>
        <begin position="174"/>
        <end position="181"/>
    </location>
    <ligand>
        <name>NAD(+)</name>
        <dbReference type="ChEBI" id="CHEBI:57540"/>
    </ligand>
</feature>
<dbReference type="PATRIC" id="fig|43658.5.peg.2307"/>
<keyword evidence="7 18" id="KW-0285">Flavoprotein</keyword>
<dbReference type="Gene3D" id="3.50.50.60">
    <property type="entry name" value="FAD/NAD(P)-binding domain"/>
    <property type="match status" value="2"/>
</dbReference>
<comment type="subunit">
    <text evidence="3">Homodimer.</text>
</comment>
<comment type="subcellular location">
    <subcellularLocation>
        <location evidence="1">Cytoplasm</location>
    </subcellularLocation>
</comment>
<evidence type="ECO:0000256" key="8">
    <source>
        <dbReference type="ARBA" id="ARBA00022827"/>
    </source>
</evidence>
<dbReference type="Proteomes" id="UP000033452">
    <property type="component" value="Unassembled WGS sequence"/>
</dbReference>
<evidence type="ECO:0000256" key="5">
    <source>
        <dbReference type="ARBA" id="ARBA00017111"/>
    </source>
</evidence>
<dbReference type="Pfam" id="PF02852">
    <property type="entry name" value="Pyr_redox_dim"/>
    <property type="match status" value="1"/>
</dbReference>
<name>A0A0F4QMY3_9GAMM</name>
<dbReference type="InterPro" id="IPR016156">
    <property type="entry name" value="FAD/NAD-linked_Rdtase_dimer_sf"/>
</dbReference>
<comment type="caution">
    <text evidence="21">The sequence shown here is derived from an EMBL/GenBank/DDBJ whole genome shotgun (WGS) entry which is preliminary data.</text>
</comment>
<dbReference type="PROSITE" id="PS00076">
    <property type="entry name" value="PYRIDINE_REDOX_1"/>
    <property type="match status" value="1"/>
</dbReference>
<dbReference type="GO" id="GO:0005829">
    <property type="term" value="C:cytosol"/>
    <property type="evidence" value="ECO:0007669"/>
    <property type="project" value="TreeGrafter"/>
</dbReference>
<keyword evidence="22" id="KW-1185">Reference proteome</keyword>
<comment type="function">
    <text evidence="14">Catalyzes the reduction of glutathione disulfide (GSSG) to reduced glutathione (GSH). Constitutes the major mechanism to maintain a high GSH:GSSG ratio in the cytosol.</text>
</comment>
<evidence type="ECO:0000256" key="2">
    <source>
        <dbReference type="ARBA" id="ARBA00007532"/>
    </source>
</evidence>
<dbReference type="NCBIfam" id="TIGR01421">
    <property type="entry name" value="gluta_reduc_1"/>
    <property type="match status" value="1"/>
</dbReference>
<keyword evidence="11" id="KW-1015">Disulfide bond</keyword>
<keyword evidence="16" id="KW-0520">NAD</keyword>
<dbReference type="PANTHER" id="PTHR42737:SF2">
    <property type="entry name" value="GLUTATHIONE REDUCTASE"/>
    <property type="match status" value="1"/>
</dbReference>
<feature type="domain" description="Pyridine nucleotide-disulphide oxidoreductase dimerisation" evidence="19">
    <location>
        <begin position="341"/>
        <end position="451"/>
    </location>
</feature>
<comment type="catalytic activity">
    <reaction evidence="13">
        <text>2 glutathione + NADP(+) = glutathione disulfide + NADPH + H(+)</text>
        <dbReference type="Rhea" id="RHEA:11740"/>
        <dbReference type="ChEBI" id="CHEBI:15378"/>
        <dbReference type="ChEBI" id="CHEBI:57783"/>
        <dbReference type="ChEBI" id="CHEBI:57925"/>
        <dbReference type="ChEBI" id="CHEBI:58297"/>
        <dbReference type="ChEBI" id="CHEBI:58349"/>
        <dbReference type="EC" id="1.8.1.7"/>
    </reaction>
</comment>
<keyword evidence="16" id="KW-0547">Nucleotide-binding</keyword>
<keyword evidence="6" id="KW-0963">Cytoplasm</keyword>
<evidence type="ECO:0000256" key="3">
    <source>
        <dbReference type="ARBA" id="ARBA00011738"/>
    </source>
</evidence>
<proteinExistence type="inferred from homology"/>
<dbReference type="InterPro" id="IPR006322">
    <property type="entry name" value="Glutathione_Rdtase_euk/bac"/>
</dbReference>
<dbReference type="GO" id="GO:0034599">
    <property type="term" value="P:cellular response to oxidative stress"/>
    <property type="evidence" value="ECO:0007669"/>
    <property type="project" value="TreeGrafter"/>
</dbReference>
<sequence>MAQHFDYIAIGGGSGGIASANRAAMRGAKVALIEAKHMGGTCVNVGCVPKKVMWHGAQVAEAIKLYAPDYGFDVEVKDFDWGKLVESREAYIGRIHQGYNKYLASNGVTVINGFAKFVDNNTVEVNGEHYTADHICIAVGGRPSIPNIPGAELGIDSNDFFELKAQPKSVAVIGAGYIAVELAGVLHSLGTETHLFVRKHAPLRNFDPILVDTLTEVMDKEGPTLHTHSVPKSLSKNDDGSVTLHLENGKSHTVEQVIWAIGREPVTDKINLSATDVAITDGGYVKVDEYQNTSVSGIYALGDIMDGGIELTPVAVKAGRMLAERLFNPEMPNAKMDYNLVPTVVFSHPPIGTIGLTEPEAIEQYGEDNIKVYTSSFAAMYTAVTQHRQPCKMKLVCAGEDEKIVGLHGIGFAVDEMIQGFAVAMKMGATKADFDSVVAIHPTGSEEFVTMR</sequence>
<dbReference type="InterPro" id="IPR046952">
    <property type="entry name" value="GSHR/TRXR-like"/>
</dbReference>
<dbReference type="FunFam" id="3.50.50.60:FF:000030">
    <property type="entry name" value="Glutathione reductase"/>
    <property type="match status" value="1"/>
</dbReference>
<dbReference type="InterPro" id="IPR004099">
    <property type="entry name" value="Pyr_nucl-diS_OxRdtase_dimer"/>
</dbReference>
<feature type="binding site" evidence="16">
    <location>
        <position position="51"/>
    </location>
    <ligand>
        <name>FAD</name>
        <dbReference type="ChEBI" id="CHEBI:57692"/>
    </ligand>
</feature>
<keyword evidence="8 16" id="KW-0274">FAD</keyword>
<dbReference type="InterPro" id="IPR001100">
    <property type="entry name" value="Pyr_nuc-diS_OxRdtase"/>
</dbReference>
<organism evidence="21 22">
    <name type="scientific">Pseudoalteromonas rubra</name>
    <dbReference type="NCBI Taxonomy" id="43658"/>
    <lineage>
        <taxon>Bacteria</taxon>
        <taxon>Pseudomonadati</taxon>
        <taxon>Pseudomonadota</taxon>
        <taxon>Gammaproteobacteria</taxon>
        <taxon>Alteromonadales</taxon>
        <taxon>Pseudoalteromonadaceae</taxon>
        <taxon>Pseudoalteromonas</taxon>
    </lineage>
</organism>
<evidence type="ECO:0000256" key="14">
    <source>
        <dbReference type="ARBA" id="ARBA00056905"/>
    </source>
</evidence>
<evidence type="ECO:0000313" key="21">
    <source>
        <dbReference type="EMBL" id="KJZ09006.1"/>
    </source>
</evidence>
<dbReference type="EC" id="1.8.1.7" evidence="4"/>
<evidence type="ECO:0000256" key="10">
    <source>
        <dbReference type="ARBA" id="ARBA00023002"/>
    </source>
</evidence>
<dbReference type="Gene3D" id="3.30.390.30">
    <property type="match status" value="1"/>
</dbReference>
<dbReference type="OrthoDB" id="9800167at2"/>
<keyword evidence="10 18" id="KW-0560">Oxidoreductase</keyword>
<accession>A0A0F4QMY3</accession>
<comment type="cofactor">
    <cofactor evidence="16">
        <name>FAD</name>
        <dbReference type="ChEBI" id="CHEBI:57692"/>
    </cofactor>
    <text evidence="16">Binds 1 FAD per subunit.</text>
</comment>
<dbReference type="NCBIfam" id="NF004776">
    <property type="entry name" value="PRK06116.1"/>
    <property type="match status" value="1"/>
</dbReference>
<dbReference type="PRINTS" id="PR00368">
    <property type="entry name" value="FADPNR"/>
</dbReference>
<dbReference type="SUPFAM" id="SSF55424">
    <property type="entry name" value="FAD/NAD-linked reductases, dimerisation (C-terminal) domain"/>
    <property type="match status" value="1"/>
</dbReference>
<reference evidence="21 22" key="1">
    <citation type="journal article" date="2015" name="BMC Genomics">
        <title>Genome mining reveals unlocked bioactive potential of marine Gram-negative bacteria.</title>
        <authorList>
            <person name="Machado H."/>
            <person name="Sonnenschein E.C."/>
            <person name="Melchiorsen J."/>
            <person name="Gram L."/>
        </authorList>
    </citation>
    <scope>NUCLEOTIDE SEQUENCE [LARGE SCALE GENOMIC DNA]</scope>
    <source>
        <strain evidence="21 22">S2471</strain>
    </source>
</reference>
<dbReference type="PANTHER" id="PTHR42737">
    <property type="entry name" value="GLUTATHIONE REDUCTASE"/>
    <property type="match status" value="1"/>
</dbReference>
<feature type="binding site" evidence="16">
    <location>
        <position position="303"/>
    </location>
    <ligand>
        <name>FAD</name>
        <dbReference type="ChEBI" id="CHEBI:57692"/>
    </ligand>
</feature>
<dbReference type="GO" id="GO:0045454">
    <property type="term" value="P:cell redox homeostasis"/>
    <property type="evidence" value="ECO:0007669"/>
    <property type="project" value="InterPro"/>
</dbReference>
<dbReference type="RefSeq" id="WP_046005009.1">
    <property type="nucleotide sequence ID" value="NZ_JXYA01000022.1"/>
</dbReference>
<feature type="disulfide bond" description="Redox-active" evidence="17">
    <location>
        <begin position="42"/>
        <end position="47"/>
    </location>
</feature>
<dbReference type="InterPro" id="IPR023753">
    <property type="entry name" value="FAD/NAD-binding_dom"/>
</dbReference>
<dbReference type="FunFam" id="3.30.390.30:FF:000003">
    <property type="entry name" value="Glutathione reductase"/>
    <property type="match status" value="1"/>
</dbReference>
<evidence type="ECO:0000256" key="16">
    <source>
        <dbReference type="PIRSR" id="PIRSR000350-3"/>
    </source>
</evidence>
<feature type="domain" description="FAD/NAD(P)-binding" evidence="20">
    <location>
        <begin position="6"/>
        <end position="319"/>
    </location>
</feature>
<evidence type="ECO:0000256" key="4">
    <source>
        <dbReference type="ARBA" id="ARBA00012607"/>
    </source>
</evidence>
<evidence type="ECO:0000256" key="7">
    <source>
        <dbReference type="ARBA" id="ARBA00022630"/>
    </source>
</evidence>
<evidence type="ECO:0000256" key="9">
    <source>
        <dbReference type="ARBA" id="ARBA00022857"/>
    </source>
</evidence>
<dbReference type="Pfam" id="PF07992">
    <property type="entry name" value="Pyr_redox_2"/>
    <property type="match status" value="1"/>
</dbReference>
<dbReference type="PRINTS" id="PR00411">
    <property type="entry name" value="PNDRDTASEI"/>
</dbReference>
<dbReference type="InterPro" id="IPR012999">
    <property type="entry name" value="Pyr_OxRdtase_I_AS"/>
</dbReference>
<evidence type="ECO:0000256" key="12">
    <source>
        <dbReference type="ARBA" id="ARBA00023284"/>
    </source>
</evidence>
<dbReference type="SUPFAM" id="SSF51905">
    <property type="entry name" value="FAD/NAD(P)-binding domain"/>
    <property type="match status" value="1"/>
</dbReference>